<keyword evidence="1" id="KW-0812">Transmembrane</keyword>
<accession>A0A9W6B7A1</accession>
<name>A0A9W6B7A1_9FLAO</name>
<dbReference type="InterPro" id="IPR011990">
    <property type="entry name" value="TPR-like_helical_dom_sf"/>
</dbReference>
<dbReference type="Proteomes" id="UP001143545">
    <property type="component" value="Unassembled WGS sequence"/>
</dbReference>
<feature type="transmembrane region" description="Helical" evidence="1">
    <location>
        <begin position="76"/>
        <end position="97"/>
    </location>
</feature>
<reference evidence="2" key="1">
    <citation type="submission" date="2022-07" db="EMBL/GenBank/DDBJ databases">
        <title>Taxonomy of Novel Oxalotrophic and Methylotrophic Bacteria.</title>
        <authorList>
            <person name="Sahin N."/>
            <person name="Tani A."/>
        </authorList>
    </citation>
    <scope>NUCLEOTIDE SEQUENCE</scope>
    <source>
        <strain evidence="2">AM327</strain>
    </source>
</reference>
<dbReference type="SUPFAM" id="SSF48452">
    <property type="entry name" value="TPR-like"/>
    <property type="match status" value="1"/>
</dbReference>
<dbReference type="EMBL" id="BRVP01000009">
    <property type="protein sequence ID" value="GLB52544.1"/>
    <property type="molecule type" value="Genomic_DNA"/>
</dbReference>
<evidence type="ECO:0000256" key="1">
    <source>
        <dbReference type="SAM" id="Phobius"/>
    </source>
</evidence>
<feature type="transmembrane region" description="Helical" evidence="1">
    <location>
        <begin position="166"/>
        <end position="188"/>
    </location>
</feature>
<keyword evidence="3" id="KW-1185">Reference proteome</keyword>
<protein>
    <submittedName>
        <fullName evidence="2">Uncharacterized protein</fullName>
    </submittedName>
</protein>
<dbReference type="Gene3D" id="1.25.40.10">
    <property type="entry name" value="Tetratricopeptide repeat domain"/>
    <property type="match status" value="1"/>
</dbReference>
<feature type="transmembrane region" description="Helical" evidence="1">
    <location>
        <begin position="44"/>
        <end position="64"/>
    </location>
</feature>
<sequence length="395" mass="45968">MSEEEEAELHIIEPKKSKKETPFERKTILNTSKKWYSSIKETTFLSYTFILFIVSVLLISLYSLNTPSDFLRVSSSLIILTLASFFTGSIFGFLFGLPNYKAHNENSENNIVDHQYDKNPSLKEITSWLTKIIVGVSLVEIKSIIKYFSELIKDISFYISGDFQRHVLIVGALIIFFFILGFIVFFLITVTKIFEMLVKNDMNIKHLLNNTLMDSKEAHINNVLKNDDFKSFSVKQKNLILQYVSNNGLNKLDPFYTKRLAKFLYLQKEYDAAAKAFEIAYEKNSKDYYSFLNACFIRSRFLKQFSKSNKKLKEFTEKNPKFPPAFYNLSCNYNREYNELDNENKEDDYGKDLRLNAREYLKKALTLDRGLYSEALKDSALNGLDIKNILAEVTQ</sequence>
<evidence type="ECO:0000313" key="3">
    <source>
        <dbReference type="Proteomes" id="UP001143545"/>
    </source>
</evidence>
<organism evidence="2 3">
    <name type="scientific">Neptunitalea chrysea</name>
    <dbReference type="NCBI Taxonomy" id="1647581"/>
    <lineage>
        <taxon>Bacteria</taxon>
        <taxon>Pseudomonadati</taxon>
        <taxon>Bacteroidota</taxon>
        <taxon>Flavobacteriia</taxon>
        <taxon>Flavobacteriales</taxon>
        <taxon>Flavobacteriaceae</taxon>
        <taxon>Neptunitalea</taxon>
    </lineage>
</organism>
<keyword evidence="1" id="KW-1133">Transmembrane helix</keyword>
<keyword evidence="1" id="KW-0472">Membrane</keyword>
<dbReference type="AlphaFoldDB" id="A0A9W6B7A1"/>
<proteinExistence type="predicted"/>
<evidence type="ECO:0000313" key="2">
    <source>
        <dbReference type="EMBL" id="GLB52544.1"/>
    </source>
</evidence>
<dbReference type="RefSeq" id="WP_281753880.1">
    <property type="nucleotide sequence ID" value="NZ_BRVP01000009.1"/>
</dbReference>
<gene>
    <name evidence="2" type="ORF">NBRC110019_15840</name>
</gene>
<comment type="caution">
    <text evidence="2">The sequence shown here is derived from an EMBL/GenBank/DDBJ whole genome shotgun (WGS) entry which is preliminary data.</text>
</comment>